<name>A0A2R5G7I2_9STRA</name>
<protein>
    <submittedName>
        <fullName evidence="6">Retinoblastoma-binding protein 5</fullName>
    </submittedName>
</protein>
<dbReference type="AlphaFoldDB" id="A0A2R5G7I2"/>
<reference evidence="6 7" key="1">
    <citation type="submission" date="2017-12" db="EMBL/GenBank/DDBJ databases">
        <title>Sequencing, de novo assembly and annotation of complete genome of a new Thraustochytrid species, strain FCC1311.</title>
        <authorList>
            <person name="Sedici K."/>
            <person name="Godart F."/>
            <person name="Aiese Cigliano R."/>
            <person name="Sanseverino W."/>
            <person name="Barakat M."/>
            <person name="Ortet P."/>
            <person name="Marechal E."/>
            <person name="Cagnac O."/>
            <person name="Amato A."/>
        </authorList>
    </citation>
    <scope>NUCLEOTIDE SEQUENCE [LARGE SCALE GENOMIC DNA]</scope>
</reference>
<dbReference type="InterPro" id="IPR037850">
    <property type="entry name" value="RBBP5/Swd1"/>
</dbReference>
<dbReference type="InterPro" id="IPR001680">
    <property type="entry name" value="WD40_rpt"/>
</dbReference>
<keyword evidence="2" id="KW-0853">WD repeat</keyword>
<organism evidence="6 7">
    <name type="scientific">Hondaea fermentalgiana</name>
    <dbReference type="NCBI Taxonomy" id="2315210"/>
    <lineage>
        <taxon>Eukaryota</taxon>
        <taxon>Sar</taxon>
        <taxon>Stramenopiles</taxon>
        <taxon>Bigyra</taxon>
        <taxon>Labyrinthulomycetes</taxon>
        <taxon>Thraustochytrida</taxon>
        <taxon>Thraustochytriidae</taxon>
        <taxon>Hondaea</taxon>
    </lineage>
</organism>
<evidence type="ECO:0000256" key="3">
    <source>
        <dbReference type="ARBA" id="ARBA00022737"/>
    </source>
</evidence>
<dbReference type="PANTHER" id="PTHR44040">
    <property type="entry name" value="RETINOBLASTOMA-BINDING PROTEIN 5"/>
    <property type="match status" value="1"/>
</dbReference>
<dbReference type="GO" id="GO:0048188">
    <property type="term" value="C:Set1C/COMPASS complex"/>
    <property type="evidence" value="ECO:0007669"/>
    <property type="project" value="InterPro"/>
</dbReference>
<dbReference type="Gene3D" id="2.130.10.10">
    <property type="entry name" value="YVTN repeat-like/Quinoprotein amine dehydrogenase"/>
    <property type="match status" value="2"/>
</dbReference>
<sequence>MSLLTLKDPFASDFPSFLEATLPAPAAFGASTQPSAQRADLAEAKQDAEQDRDTTTERTSNGPGRKRARRDANSVEVALCGGFSGGGSYVATGMARTGYIAIRDLMTRHVITVHRCHEASVTSVSYLPNEGSRLLLTSSAEGEVAILDLKDFHCHFRWRQRLPVSSAAIARRTKSSDPILCLVCRSCTLGQPQPQPQSQAVRKDEKTSASTPADEDAVPWPLLLQIDLEQGTAVEHQLKWDLESGEKPPRSVPAAFSTDGECVYVGGASGTVHVFETATRCRVASERPVQSAKRMGWTKRIVASKAKIVLAQANDKVIHMMRAEDRKLTHVQDFQDSVENIKWACCDVSPDGEYIIAGCANGHVLHVWNVLGRHMAKLFAPDRGLVRQVLWHPRRPMVLSLGRDGQMLVWATHRSESWTAFAPNFVELEENESYHEREDEFDRNPRHGEPRRGSISATARHIRDEDAFVDIVTVDRDADDLEPEEFPLPLRLAPPAEVSM</sequence>
<evidence type="ECO:0000256" key="2">
    <source>
        <dbReference type="ARBA" id="ARBA00022574"/>
    </source>
</evidence>
<dbReference type="InterPro" id="IPR011047">
    <property type="entry name" value="Quinoprotein_ADH-like_sf"/>
</dbReference>
<dbReference type="SUPFAM" id="SSF50998">
    <property type="entry name" value="Quinoprotein alcohol dehydrogenase-like"/>
    <property type="match status" value="1"/>
</dbReference>
<dbReference type="SMART" id="SM00320">
    <property type="entry name" value="WD40"/>
    <property type="match status" value="4"/>
</dbReference>
<dbReference type="InterPro" id="IPR015943">
    <property type="entry name" value="WD40/YVTN_repeat-like_dom_sf"/>
</dbReference>
<evidence type="ECO:0000256" key="4">
    <source>
        <dbReference type="ARBA" id="ARBA00023242"/>
    </source>
</evidence>
<comment type="caution">
    <text evidence="6">The sequence shown here is derived from an EMBL/GenBank/DDBJ whole genome shotgun (WGS) entry which is preliminary data.</text>
</comment>
<proteinExistence type="predicted"/>
<feature type="region of interest" description="Disordered" evidence="5">
    <location>
        <begin position="191"/>
        <end position="215"/>
    </location>
</feature>
<feature type="region of interest" description="Disordered" evidence="5">
    <location>
        <begin position="436"/>
        <end position="457"/>
    </location>
</feature>
<feature type="region of interest" description="Disordered" evidence="5">
    <location>
        <begin position="28"/>
        <end position="71"/>
    </location>
</feature>
<evidence type="ECO:0000256" key="1">
    <source>
        <dbReference type="ARBA" id="ARBA00004123"/>
    </source>
</evidence>
<feature type="compositionally biased region" description="Basic and acidic residues" evidence="5">
    <location>
        <begin position="40"/>
        <end position="56"/>
    </location>
</feature>
<keyword evidence="7" id="KW-1185">Reference proteome</keyword>
<accession>A0A2R5G7I2</accession>
<feature type="compositionally biased region" description="Basic and acidic residues" evidence="5">
    <location>
        <begin position="436"/>
        <end position="452"/>
    </location>
</feature>
<evidence type="ECO:0000313" key="7">
    <source>
        <dbReference type="Proteomes" id="UP000241890"/>
    </source>
</evidence>
<dbReference type="EMBL" id="BEYU01000027">
    <property type="protein sequence ID" value="GBG27012.1"/>
    <property type="molecule type" value="Genomic_DNA"/>
</dbReference>
<dbReference type="InParanoid" id="A0A2R5G7I2"/>
<comment type="subcellular location">
    <subcellularLocation>
        <location evidence="1">Nucleus</location>
    </subcellularLocation>
</comment>
<feature type="compositionally biased region" description="Polar residues" evidence="5">
    <location>
        <begin position="191"/>
        <end position="200"/>
    </location>
</feature>
<dbReference type="Proteomes" id="UP000241890">
    <property type="component" value="Unassembled WGS sequence"/>
</dbReference>
<keyword evidence="3" id="KW-0677">Repeat</keyword>
<dbReference type="OrthoDB" id="196858at2759"/>
<evidence type="ECO:0000313" key="6">
    <source>
        <dbReference type="EMBL" id="GBG27012.1"/>
    </source>
</evidence>
<keyword evidence="4" id="KW-0539">Nucleus</keyword>
<dbReference type="PANTHER" id="PTHR44040:SF1">
    <property type="entry name" value="RETINOBLASTOMA-BINDING PROTEIN 5"/>
    <property type="match status" value="1"/>
</dbReference>
<evidence type="ECO:0000256" key="5">
    <source>
        <dbReference type="SAM" id="MobiDB-lite"/>
    </source>
</evidence>
<gene>
    <name evidence="6" type="ORF">FCC1311_032352</name>
</gene>
<dbReference type="Pfam" id="PF00400">
    <property type="entry name" value="WD40"/>
    <property type="match status" value="1"/>
</dbReference>